<evidence type="ECO:0000313" key="1">
    <source>
        <dbReference type="EMBL" id="KIK50868.1"/>
    </source>
</evidence>
<accession>A0A0D0C7U6</accession>
<dbReference type="HOGENOM" id="CLU_002498_5_1_1"/>
<organism evidence="1 2">
    <name type="scientific">Collybiopsis luxurians FD-317 M1</name>
    <dbReference type="NCBI Taxonomy" id="944289"/>
    <lineage>
        <taxon>Eukaryota</taxon>
        <taxon>Fungi</taxon>
        <taxon>Dikarya</taxon>
        <taxon>Basidiomycota</taxon>
        <taxon>Agaricomycotina</taxon>
        <taxon>Agaricomycetes</taxon>
        <taxon>Agaricomycetidae</taxon>
        <taxon>Agaricales</taxon>
        <taxon>Marasmiineae</taxon>
        <taxon>Omphalotaceae</taxon>
        <taxon>Collybiopsis</taxon>
        <taxon>Collybiopsis luxurians</taxon>
    </lineage>
</organism>
<dbReference type="OrthoDB" id="3267098at2759"/>
<reference evidence="1 2" key="1">
    <citation type="submission" date="2014-04" db="EMBL/GenBank/DDBJ databases">
        <title>Evolutionary Origins and Diversification of the Mycorrhizal Mutualists.</title>
        <authorList>
            <consortium name="DOE Joint Genome Institute"/>
            <consortium name="Mycorrhizal Genomics Consortium"/>
            <person name="Kohler A."/>
            <person name="Kuo A."/>
            <person name="Nagy L.G."/>
            <person name="Floudas D."/>
            <person name="Copeland A."/>
            <person name="Barry K.W."/>
            <person name="Cichocki N."/>
            <person name="Veneault-Fourrey C."/>
            <person name="LaButti K."/>
            <person name="Lindquist E.A."/>
            <person name="Lipzen A."/>
            <person name="Lundell T."/>
            <person name="Morin E."/>
            <person name="Murat C."/>
            <person name="Riley R."/>
            <person name="Ohm R."/>
            <person name="Sun H."/>
            <person name="Tunlid A."/>
            <person name="Henrissat B."/>
            <person name="Grigoriev I.V."/>
            <person name="Hibbett D.S."/>
            <person name="Martin F."/>
        </authorList>
    </citation>
    <scope>NUCLEOTIDE SEQUENCE [LARGE SCALE GENOMIC DNA]</scope>
    <source>
        <strain evidence="1 2">FD-317 M1</strain>
    </source>
</reference>
<evidence type="ECO:0000313" key="2">
    <source>
        <dbReference type="Proteomes" id="UP000053593"/>
    </source>
</evidence>
<proteinExistence type="predicted"/>
<protein>
    <submittedName>
        <fullName evidence="1">Uncharacterized protein</fullName>
    </submittedName>
</protein>
<dbReference type="EMBL" id="KN834881">
    <property type="protein sequence ID" value="KIK50868.1"/>
    <property type="molecule type" value="Genomic_DNA"/>
</dbReference>
<name>A0A0D0C7U6_9AGAR</name>
<dbReference type="Proteomes" id="UP000053593">
    <property type="component" value="Unassembled WGS sequence"/>
</dbReference>
<keyword evidence="2" id="KW-1185">Reference proteome</keyword>
<feature type="non-terminal residue" evidence="1">
    <location>
        <position position="1"/>
    </location>
</feature>
<dbReference type="AlphaFoldDB" id="A0A0D0C7U6"/>
<sequence length="101" mass="11465">EMEFVWVCWLSVDPENCFGPEKARLPKIGFVDEKDKFAFGFLDPKYIIHACHLIPSFSNGCTSGLLNTVGPTVVQKEGELDDWQCFYINMRVSSIHTSLGY</sequence>
<gene>
    <name evidence="1" type="ORF">GYMLUDRAFT_182125</name>
</gene>